<dbReference type="AlphaFoldDB" id="A0A7U5MMB0"/>
<organism evidence="1 2">
    <name type="scientific">Mycobacterium intracellulare subsp. chimaera</name>
    <dbReference type="NCBI Taxonomy" id="222805"/>
    <lineage>
        <taxon>Bacteria</taxon>
        <taxon>Bacillati</taxon>
        <taxon>Actinomycetota</taxon>
        <taxon>Actinomycetes</taxon>
        <taxon>Mycobacteriales</taxon>
        <taxon>Mycobacteriaceae</taxon>
        <taxon>Mycobacterium</taxon>
        <taxon>Mycobacterium avium complex (MAC)</taxon>
    </lineage>
</organism>
<dbReference type="EMBL" id="CP015267">
    <property type="protein sequence ID" value="ASL16167.1"/>
    <property type="molecule type" value="Genomic_DNA"/>
</dbReference>
<protein>
    <submittedName>
        <fullName evidence="1">Uncharacterized protein</fullName>
    </submittedName>
</protein>
<gene>
    <name evidence="1" type="ORF">MYCOZU2_03788</name>
</gene>
<accession>A0A7U5MMB0</accession>
<sequence>MLVSGLSYPWRYSLSAAAAVGVSTSVTHPMVGVLSFPGAPPPCAWVC</sequence>
<reference evidence="1 2" key="1">
    <citation type="journal article" date="2017" name="Lancet Infect. Dis.">
        <title>Global outbreak of severe Mycobacterium chimaera disease after cardiac surgery: a molecular epidemiological study.</title>
        <authorList>
            <person name="van Ingen J."/>
            <person name="Kohl T."/>
            <person name="Kranzer K."/>
            <person name="Hasse B."/>
            <person name="Keller P."/>
            <person name="Szafranska A."/>
            <person name="Hillemann D."/>
            <person name="Chand M."/>
            <person name="Schreiber P."/>
            <person name="Sommerstein R."/>
            <person name="Berger C."/>
            <person name="Genoni M."/>
            <person name="Ruegg C."/>
            <person name="Troillet N."/>
            <person name="Widmer A.F."/>
            <person name="Becker S.L."/>
            <person name="Herrmann M."/>
            <person name="Eckmanns T."/>
            <person name="Haller S."/>
            <person name="Hoeller C."/>
            <person name="Debast S.B."/>
            <person name="Wolfhagen M.J."/>
            <person name="Hopman J."/>
            <person name="Kluytmans J."/>
            <person name="Langelaar M."/>
            <person name="Notermans D.W."/>
            <person name="ten Oever J."/>
            <person name="van den Barselaar P."/>
            <person name="Vonk A.B.A."/>
            <person name="Vos M.C."/>
            <person name="Ahmed N."/>
            <person name="Brown T."/>
            <person name="Crook D."/>
            <person name="Lamagni T."/>
            <person name="Phin N."/>
            <person name="Smith E.G."/>
            <person name="Zambon M."/>
            <person name="Serr A."/>
            <person name="Goetting T."/>
            <person name="Ebner W."/>
            <person name="Thuermer A."/>
            <person name="Utpatel C."/>
            <person name="Sproer C."/>
            <person name="Bunk B."/>
            <person name="Nubel U."/>
            <person name="Bloemberg G."/>
            <person name="Bottger E."/>
            <person name="Niemann S."/>
            <person name="Wagner D."/>
            <person name="Sax H."/>
        </authorList>
    </citation>
    <scope>NUCLEOTIDE SEQUENCE [LARGE SCALE GENOMIC DNA]</scope>
    <source>
        <strain evidence="1 2">ZUERICH-2</strain>
    </source>
</reference>
<name>A0A7U5MMB0_MYCIT</name>
<evidence type="ECO:0000313" key="1">
    <source>
        <dbReference type="EMBL" id="ASL16167.1"/>
    </source>
</evidence>
<proteinExistence type="predicted"/>
<dbReference type="Proteomes" id="UP000198286">
    <property type="component" value="Chromosome"/>
</dbReference>
<evidence type="ECO:0000313" key="2">
    <source>
        <dbReference type="Proteomes" id="UP000198286"/>
    </source>
</evidence>